<name>A0AAJ3FG33_MEDGN</name>
<dbReference type="NCBIfam" id="TIGR01725">
    <property type="entry name" value="phge_HK97_gp10"/>
    <property type="match status" value="1"/>
</dbReference>
<dbReference type="AlphaFoldDB" id="A0AAJ3FG33"/>
<sequence length="112" mass="12521">MMATLKIEGIAKLNKGLKKRMDMSAVQTVVRKNGADMQKKAQRNAPVDTGTLKRSIGIDISDGGMTATVEPTAEYAPYVELGTRFMEAQPYLKPAFEEQKKQFEKDLQKLVR</sequence>
<dbReference type="Pfam" id="PF04883">
    <property type="entry name" value="HK97-gp10_like"/>
    <property type="match status" value="1"/>
</dbReference>
<protein>
    <recommendedName>
        <fullName evidence="3">HK97 gp10 family phage protein</fullName>
    </recommendedName>
</protein>
<organism evidence="1 2">
    <name type="scientific">Mediterraneibacter gnavus</name>
    <name type="common">Ruminococcus gnavus</name>
    <dbReference type="NCBI Taxonomy" id="33038"/>
    <lineage>
        <taxon>Bacteria</taxon>
        <taxon>Bacillati</taxon>
        <taxon>Bacillota</taxon>
        <taxon>Clostridia</taxon>
        <taxon>Lachnospirales</taxon>
        <taxon>Lachnospiraceae</taxon>
        <taxon>Mediterraneibacter</taxon>
    </lineage>
</organism>
<proteinExistence type="predicted"/>
<dbReference type="EMBL" id="JAAIRV010000054">
    <property type="protein sequence ID" value="NSI59980.1"/>
    <property type="molecule type" value="Genomic_DNA"/>
</dbReference>
<reference evidence="1" key="2">
    <citation type="submission" date="2020-02" db="EMBL/GenBank/DDBJ databases">
        <authorList>
            <person name="Littmann E."/>
            <person name="Sorbara M."/>
        </authorList>
    </citation>
    <scope>NUCLEOTIDE SEQUENCE</scope>
    <source>
        <strain evidence="1">MSK.15.32</strain>
    </source>
</reference>
<dbReference type="Proteomes" id="UP001296580">
    <property type="component" value="Unassembled WGS sequence"/>
</dbReference>
<dbReference type="InterPro" id="IPR010064">
    <property type="entry name" value="HK97-gp10_tail"/>
</dbReference>
<reference evidence="1" key="1">
    <citation type="journal article" date="2020" name="Cell Host Microbe">
        <title>Functional and Genomic Variation between Human-Derived Isolates of Lachnospiraceae Reveals Inter- and Intra-Species Diversity.</title>
        <authorList>
            <person name="Sorbara M.T."/>
            <person name="Littmann E.R."/>
            <person name="Fontana E."/>
            <person name="Moody T.U."/>
            <person name="Kohout C.E."/>
            <person name="Gjonbalaj M."/>
            <person name="Eaton V."/>
            <person name="Seok R."/>
            <person name="Leiner I.M."/>
            <person name="Pamer E.G."/>
        </authorList>
    </citation>
    <scope>NUCLEOTIDE SEQUENCE</scope>
    <source>
        <strain evidence="1">MSK.15.32</strain>
    </source>
</reference>
<evidence type="ECO:0000313" key="2">
    <source>
        <dbReference type="Proteomes" id="UP001296580"/>
    </source>
</evidence>
<comment type="caution">
    <text evidence="1">The sequence shown here is derived from an EMBL/GenBank/DDBJ whole genome shotgun (WGS) entry which is preliminary data.</text>
</comment>
<evidence type="ECO:0000313" key="1">
    <source>
        <dbReference type="EMBL" id="NSI59980.1"/>
    </source>
</evidence>
<gene>
    <name evidence="1" type="ORF">G4993_16570</name>
</gene>
<evidence type="ECO:0008006" key="3">
    <source>
        <dbReference type="Google" id="ProtNLM"/>
    </source>
</evidence>
<accession>A0AAJ3FG33</accession>